<dbReference type="STRING" id="983967.A0A1E4T3T0"/>
<dbReference type="SUPFAM" id="SSF82708">
    <property type="entry name" value="R3H domain"/>
    <property type="match status" value="1"/>
</dbReference>
<dbReference type="Pfam" id="PF04564">
    <property type="entry name" value="U-box"/>
    <property type="match status" value="1"/>
</dbReference>
<dbReference type="GO" id="GO:0034450">
    <property type="term" value="F:ubiquitin-ubiquitin ligase activity"/>
    <property type="evidence" value="ECO:0007669"/>
    <property type="project" value="InterPro"/>
</dbReference>
<dbReference type="InterPro" id="IPR045132">
    <property type="entry name" value="UBE4"/>
</dbReference>
<dbReference type="Gene3D" id="3.30.40.10">
    <property type="entry name" value="Zinc/RING finger domain, C3HC4 (zinc finger)"/>
    <property type="match status" value="1"/>
</dbReference>
<name>A0A1E4T3T0_9ASCO</name>
<evidence type="ECO:0000256" key="7">
    <source>
        <dbReference type="ARBA" id="ARBA00022490"/>
    </source>
</evidence>
<keyword evidence="7" id="KW-0963">Cytoplasm</keyword>
<dbReference type="GO" id="GO:0000209">
    <property type="term" value="P:protein polyubiquitination"/>
    <property type="evidence" value="ECO:0007669"/>
    <property type="project" value="TreeGrafter"/>
</dbReference>
<dbReference type="PROSITE" id="PS51698">
    <property type="entry name" value="U_BOX"/>
    <property type="match status" value="1"/>
</dbReference>
<dbReference type="GO" id="GO:0036503">
    <property type="term" value="P:ERAD pathway"/>
    <property type="evidence" value="ECO:0007669"/>
    <property type="project" value="InterPro"/>
</dbReference>
<dbReference type="PANTHER" id="PTHR13931">
    <property type="entry name" value="UBIQUITINATION FACTOR E4"/>
    <property type="match status" value="1"/>
</dbReference>
<keyword evidence="14" id="KW-1185">Reference proteome</keyword>
<protein>
    <recommendedName>
        <fullName evidence="6">RING-type E3 ubiquitin transferase</fullName>
        <ecNumber evidence="6">2.3.2.27</ecNumber>
    </recommendedName>
</protein>
<evidence type="ECO:0000256" key="6">
    <source>
        <dbReference type="ARBA" id="ARBA00012483"/>
    </source>
</evidence>
<feature type="non-terminal residue" evidence="13">
    <location>
        <position position="1184"/>
    </location>
</feature>
<feature type="domain" description="U-box" evidence="12">
    <location>
        <begin position="895"/>
        <end position="969"/>
    </location>
</feature>
<dbReference type="Proteomes" id="UP000094801">
    <property type="component" value="Unassembled WGS sequence"/>
</dbReference>
<dbReference type="GO" id="GO:0005737">
    <property type="term" value="C:cytoplasm"/>
    <property type="evidence" value="ECO:0007669"/>
    <property type="project" value="UniProtKB-SubCell"/>
</dbReference>
<dbReference type="EMBL" id="KV453850">
    <property type="protein sequence ID" value="ODV86423.1"/>
    <property type="molecule type" value="Genomic_DNA"/>
</dbReference>
<evidence type="ECO:0000256" key="8">
    <source>
        <dbReference type="ARBA" id="ARBA00022679"/>
    </source>
</evidence>
<dbReference type="GO" id="GO:0000151">
    <property type="term" value="C:ubiquitin ligase complex"/>
    <property type="evidence" value="ECO:0007669"/>
    <property type="project" value="InterPro"/>
</dbReference>
<evidence type="ECO:0000256" key="3">
    <source>
        <dbReference type="ARBA" id="ARBA00004496"/>
    </source>
</evidence>
<dbReference type="InterPro" id="IPR003613">
    <property type="entry name" value="Ubox_domain"/>
</dbReference>
<sequence length="1184" mass="137202">QAPNIDEWTNYQIEYMLNVTLTQSKSASRNYYFLESLSKEALNLDVSLIDGILLDILTDFGVITTRLNQNGPLDYLLDVWYKAKNLKRLIKADDPLRTEKSKVTDEVLRLSSSYSLILFQAPDMFVDEVNVDLLTERIINIVDKYDGFLLDVIERSIENDSVLDFLNIVIPKLSSKLLTLDYSNDTQYLRIMTIFQLFVSNKLIAGEFYKIDGFHPEGLQGNEFEIKCVLGPLLRISPLLAEVAVTNYPSGLIKSQIRTIHESLHAEHNILLNRIFAFCDKLVRSGEPCRNAFLRLLADIVNKNHLRRGEHADPKKIATDSFMFNLTVILMKLSEPFILDGVKIDKIDSNYLNHENRLIDLSEETKINSTIQEADEYYKDKMDNKPLNFISECFYLMLTYVHYGLGGLFVNSARLDNYIKHLSKEVQKFEEMMSQAPPGSANNPMMKMLVESKLKPLKEKLDKLKSLKLSIEMCLSNRELQLEIFDVIIGSIKYFIRLIEPEHQYPKNSGQIKIPFNNLDDDVDKLDDIDYLRSISPIPFKYYPEMFIEGIINYCHHISKYRNNPMFQNEIKLNEFVEFSIIIMRCPELVSNPHLKSRLIEVLFFGSLPLSNGMDGYMIDIFNKNEMVSQNLTISLLDFYVMVEKTGSDSQFYDKFSARCHIAIIIEQMWKFDFFRMDLKKISQNLKFFVRLIARMLNDTTFLLDESLNHLHTIGACQREIANRAKGNPKSMDDTDEELQKKLSESENHAKSYVQLSNKTINLFNLFTKDIPRSFIIVEIVDRLAGMLNYNLVQLVGPKCNQLKVANPENYQFNPSEMLYQICSIFLNLSKEEEFIHAVARDGRSFNPECFKRAIHILYKVGKIDNEFDLQLSEFVTKCEKFKSEEEEEEMELGEIPDEFLDPLMFTLMKDPVKLPHSKVSMDRSVLKAHLMSDSTDPFNRAPLKLEDVEDDLELKEKINNFISERKKQLASNRQGEDVDGDVDMKEGISQSELNTEFKPIELVSVEAADMVKELGMHYKVPTILIKSLFNLNGRSNQTNSNDQNFITNLESEIIEFIIKPNVDSWKMTPLNSYYRLLTHKLAEYYNLGHILSNDGFSMVLFKINTSLVNADDEIKKNAKFDQEGNIKPLDFRNLKFDPVEKLNRIRLSELYDYYKPILEENIVNEEMETLSINNNDVITNNKN</sequence>
<evidence type="ECO:0000256" key="4">
    <source>
        <dbReference type="ARBA" id="ARBA00004906"/>
    </source>
</evidence>
<dbReference type="Gene3D" id="3.30.1370.50">
    <property type="entry name" value="R3H-like domain"/>
    <property type="match status" value="1"/>
</dbReference>
<dbReference type="CDD" id="cd02642">
    <property type="entry name" value="R3H_encore_like"/>
    <property type="match status" value="1"/>
</dbReference>
<dbReference type="AlphaFoldDB" id="A0A1E4T3T0"/>
<dbReference type="InterPro" id="IPR013083">
    <property type="entry name" value="Znf_RING/FYVE/PHD"/>
</dbReference>
<keyword evidence="8" id="KW-0808">Transferase</keyword>
<evidence type="ECO:0000259" key="11">
    <source>
        <dbReference type="PROSITE" id="PS51061"/>
    </source>
</evidence>
<dbReference type="EC" id="2.3.2.27" evidence="6"/>
<feature type="non-terminal residue" evidence="13">
    <location>
        <position position="1"/>
    </location>
</feature>
<dbReference type="GO" id="GO:0005634">
    <property type="term" value="C:nucleus"/>
    <property type="evidence" value="ECO:0007669"/>
    <property type="project" value="UniProtKB-SubCell"/>
</dbReference>
<evidence type="ECO:0000313" key="14">
    <source>
        <dbReference type="Proteomes" id="UP000094801"/>
    </source>
</evidence>
<dbReference type="CDD" id="cd16657">
    <property type="entry name" value="RING-Ubox_UBE4A"/>
    <property type="match status" value="1"/>
</dbReference>
<dbReference type="FunFam" id="3.30.40.10:FF:000055">
    <property type="entry name" value="Ubiquitin conjugation factor e4 a"/>
    <property type="match status" value="1"/>
</dbReference>
<evidence type="ECO:0000256" key="2">
    <source>
        <dbReference type="ARBA" id="ARBA00004123"/>
    </source>
</evidence>
<accession>A0A1E4T3T0</accession>
<evidence type="ECO:0000256" key="5">
    <source>
        <dbReference type="ARBA" id="ARBA00007434"/>
    </source>
</evidence>
<organism evidence="13 14">
    <name type="scientific">[Candida] arabinofermentans NRRL YB-2248</name>
    <dbReference type="NCBI Taxonomy" id="983967"/>
    <lineage>
        <taxon>Eukaryota</taxon>
        <taxon>Fungi</taxon>
        <taxon>Dikarya</taxon>
        <taxon>Ascomycota</taxon>
        <taxon>Saccharomycotina</taxon>
        <taxon>Pichiomycetes</taxon>
        <taxon>Pichiales</taxon>
        <taxon>Pichiaceae</taxon>
        <taxon>Ogataea</taxon>
        <taxon>Ogataea/Candida clade</taxon>
    </lineage>
</organism>
<comment type="catalytic activity">
    <reaction evidence="1">
        <text>S-ubiquitinyl-[E2 ubiquitin-conjugating enzyme]-L-cysteine + [acceptor protein]-L-lysine = [E2 ubiquitin-conjugating enzyme]-L-cysteine + N(6)-ubiquitinyl-[acceptor protein]-L-lysine.</text>
        <dbReference type="EC" id="2.3.2.27"/>
    </reaction>
</comment>
<comment type="pathway">
    <text evidence="4">Protein modification; protein ubiquitination.</text>
</comment>
<gene>
    <name evidence="13" type="ORF">CANARDRAFT_187571</name>
</gene>
<evidence type="ECO:0000256" key="1">
    <source>
        <dbReference type="ARBA" id="ARBA00000900"/>
    </source>
</evidence>
<feature type="domain" description="R3H" evidence="11">
    <location>
        <begin position="1044"/>
        <end position="1107"/>
    </location>
</feature>
<dbReference type="InterPro" id="IPR036867">
    <property type="entry name" value="R3H_dom_sf"/>
</dbReference>
<evidence type="ECO:0000256" key="9">
    <source>
        <dbReference type="ARBA" id="ARBA00022786"/>
    </source>
</evidence>
<comment type="similarity">
    <text evidence="5">Belongs to the ubiquitin conjugation factor E4 family.</text>
</comment>
<dbReference type="UniPathway" id="UPA00143"/>
<reference evidence="14" key="1">
    <citation type="submission" date="2016-04" db="EMBL/GenBank/DDBJ databases">
        <title>Comparative genomics of biotechnologically important yeasts.</title>
        <authorList>
            <consortium name="DOE Joint Genome Institute"/>
            <person name="Riley R."/>
            <person name="Haridas S."/>
            <person name="Wolfe K.H."/>
            <person name="Lopes M.R."/>
            <person name="Hittinger C.T."/>
            <person name="Goker M."/>
            <person name="Salamov A."/>
            <person name="Wisecaver J."/>
            <person name="Long T.M."/>
            <person name="Aerts A.L."/>
            <person name="Barry K."/>
            <person name="Choi C."/>
            <person name="Clum A."/>
            <person name="Coughlan A.Y."/>
            <person name="Deshpande S."/>
            <person name="Douglass A.P."/>
            <person name="Hanson S.J."/>
            <person name="Klenk H.-P."/>
            <person name="Labutti K."/>
            <person name="Lapidus A."/>
            <person name="Lindquist E."/>
            <person name="Lipzen A."/>
            <person name="Meier-Kolthoff J.P."/>
            <person name="Ohm R.A."/>
            <person name="Otillar R.P."/>
            <person name="Pangilinan J."/>
            <person name="Peng Y."/>
            <person name="Rokas A."/>
            <person name="Rosa C.A."/>
            <person name="Scheuner C."/>
            <person name="Sibirny A.A."/>
            <person name="Slot J.C."/>
            <person name="Stielow J.B."/>
            <person name="Sun H."/>
            <person name="Kurtzman C.P."/>
            <person name="Blackwell M."/>
            <person name="Grigoriev I.V."/>
            <person name="Jeffries T.W."/>
        </authorList>
    </citation>
    <scope>NUCLEOTIDE SEQUENCE [LARGE SCALE GENOMIC DNA]</scope>
    <source>
        <strain evidence="14">NRRL YB-2248</strain>
    </source>
</reference>
<dbReference type="PROSITE" id="PS51061">
    <property type="entry name" value="R3H"/>
    <property type="match status" value="1"/>
</dbReference>
<dbReference type="Pfam" id="PF10408">
    <property type="entry name" value="Ufd2P_core"/>
    <property type="match status" value="1"/>
</dbReference>
<evidence type="ECO:0000259" key="12">
    <source>
        <dbReference type="PROSITE" id="PS51698"/>
    </source>
</evidence>
<dbReference type="InterPro" id="IPR001374">
    <property type="entry name" value="R3H_dom"/>
</dbReference>
<keyword evidence="9" id="KW-0833">Ubl conjugation pathway</keyword>
<dbReference type="GO" id="GO:0003676">
    <property type="term" value="F:nucleic acid binding"/>
    <property type="evidence" value="ECO:0007669"/>
    <property type="project" value="UniProtKB-UniRule"/>
</dbReference>
<dbReference type="SUPFAM" id="SSF57850">
    <property type="entry name" value="RING/U-box"/>
    <property type="match status" value="1"/>
</dbReference>
<evidence type="ECO:0000313" key="13">
    <source>
        <dbReference type="EMBL" id="ODV86423.1"/>
    </source>
</evidence>
<keyword evidence="10" id="KW-0539">Nucleus</keyword>
<comment type="subcellular location">
    <subcellularLocation>
        <location evidence="3">Cytoplasm</location>
    </subcellularLocation>
    <subcellularLocation>
        <location evidence="2">Nucleus</location>
    </subcellularLocation>
</comment>
<proteinExistence type="inferred from homology"/>
<dbReference type="GO" id="GO:0006511">
    <property type="term" value="P:ubiquitin-dependent protein catabolic process"/>
    <property type="evidence" value="ECO:0007669"/>
    <property type="project" value="InterPro"/>
</dbReference>
<evidence type="ECO:0000256" key="10">
    <source>
        <dbReference type="ARBA" id="ARBA00023242"/>
    </source>
</evidence>
<dbReference type="PANTHER" id="PTHR13931:SF2">
    <property type="entry name" value="UBIQUITIN CONJUGATION FACTOR E4 B"/>
    <property type="match status" value="1"/>
</dbReference>
<dbReference type="OrthoDB" id="20295at2759"/>
<dbReference type="InterPro" id="IPR019474">
    <property type="entry name" value="Ub_conjug_fac_E4_core"/>
</dbReference>
<dbReference type="SMART" id="SM00504">
    <property type="entry name" value="Ubox"/>
    <property type="match status" value="1"/>
</dbReference>